<dbReference type="Proteomes" id="UP000694846">
    <property type="component" value="Unplaced"/>
</dbReference>
<evidence type="ECO:0000313" key="3">
    <source>
        <dbReference type="RefSeq" id="XP_025411759.1"/>
    </source>
</evidence>
<protein>
    <submittedName>
        <fullName evidence="3">Uncharacterized protein LOC112684436</fullName>
    </submittedName>
</protein>
<gene>
    <name evidence="3" type="primary">LOC112684436</name>
</gene>
<dbReference type="CDD" id="cd01650">
    <property type="entry name" value="RT_nLTR_like"/>
    <property type="match status" value="1"/>
</dbReference>
<evidence type="ECO:0000259" key="1">
    <source>
        <dbReference type="PROSITE" id="PS50878"/>
    </source>
</evidence>
<dbReference type="PROSITE" id="PS50878">
    <property type="entry name" value="RT_POL"/>
    <property type="match status" value="1"/>
</dbReference>
<evidence type="ECO:0000313" key="2">
    <source>
        <dbReference type="Proteomes" id="UP000694846"/>
    </source>
</evidence>
<sequence>MEAIIIPAHKKGDKTKCDNYRGVSFLNSAYKVFSGILLNRIISYSEDCLGEYQCGFRKGRSTTEQLSIIGQIIEKSGNRKQRLKQRDTLSPILFNLALEKVVRILQDNEGGLVIGQNKIQLLGFADDLNIIGDSLADTDNAARVLEEAAKKIGIEINTEKTKIMELIESGEDPSETENLAYEKLAILNIWDLRWPHVGILAARF</sequence>
<dbReference type="PANTHER" id="PTHR47027">
    <property type="entry name" value="REVERSE TRANSCRIPTASE DOMAIN-CONTAINING PROTEIN"/>
    <property type="match status" value="1"/>
</dbReference>
<dbReference type="PANTHER" id="PTHR47027:SF30">
    <property type="entry name" value="THAP-TYPE DOMAIN-CONTAINING PROTEIN"/>
    <property type="match status" value="1"/>
</dbReference>
<dbReference type="AlphaFoldDB" id="A0A8B8FLH0"/>
<feature type="domain" description="Reverse transcriptase" evidence="1">
    <location>
        <begin position="1"/>
        <end position="186"/>
    </location>
</feature>
<dbReference type="InterPro" id="IPR000477">
    <property type="entry name" value="RT_dom"/>
</dbReference>
<name>A0A8B8FLH0_9HEMI</name>
<dbReference type="InterPro" id="IPR043502">
    <property type="entry name" value="DNA/RNA_pol_sf"/>
</dbReference>
<dbReference type="SUPFAM" id="SSF56672">
    <property type="entry name" value="DNA/RNA polymerases"/>
    <property type="match status" value="1"/>
</dbReference>
<dbReference type="Pfam" id="PF00078">
    <property type="entry name" value="RVT_1"/>
    <property type="match status" value="1"/>
</dbReference>
<reference evidence="3" key="1">
    <citation type="submission" date="2025-08" db="UniProtKB">
        <authorList>
            <consortium name="RefSeq"/>
        </authorList>
    </citation>
    <scope>IDENTIFICATION</scope>
    <source>
        <tissue evidence="3">Whole body</tissue>
    </source>
</reference>
<accession>A0A8B8FLH0</accession>
<dbReference type="OrthoDB" id="6625457at2759"/>
<dbReference type="RefSeq" id="XP_025411759.1">
    <property type="nucleotide sequence ID" value="XM_025555974.1"/>
</dbReference>
<keyword evidence="2" id="KW-1185">Reference proteome</keyword>
<proteinExistence type="predicted"/>
<organism evidence="2 3">
    <name type="scientific">Sipha flava</name>
    <name type="common">yellow sugarcane aphid</name>
    <dbReference type="NCBI Taxonomy" id="143950"/>
    <lineage>
        <taxon>Eukaryota</taxon>
        <taxon>Metazoa</taxon>
        <taxon>Ecdysozoa</taxon>
        <taxon>Arthropoda</taxon>
        <taxon>Hexapoda</taxon>
        <taxon>Insecta</taxon>
        <taxon>Pterygota</taxon>
        <taxon>Neoptera</taxon>
        <taxon>Paraneoptera</taxon>
        <taxon>Hemiptera</taxon>
        <taxon>Sternorrhyncha</taxon>
        <taxon>Aphidomorpha</taxon>
        <taxon>Aphidoidea</taxon>
        <taxon>Aphididae</taxon>
        <taxon>Sipha</taxon>
    </lineage>
</organism>
<dbReference type="GeneID" id="112684436"/>
<dbReference type="GO" id="GO:0071897">
    <property type="term" value="P:DNA biosynthetic process"/>
    <property type="evidence" value="ECO:0007669"/>
    <property type="project" value="UniProtKB-ARBA"/>
</dbReference>